<protein>
    <submittedName>
        <fullName evidence="2">Uncharacterized protein</fullName>
    </submittedName>
</protein>
<gene>
    <name evidence="2" type="ORF">NDEV_2070</name>
</gene>
<sequence>MKLKFVNRTTQSTSIKQAINELLDKGFTDKQDIYSKVVEELGVPRPTVRRVARDLRNELLQKIKILQSEVPEMEIAQGKTTQSAD</sequence>
<dbReference type="KEGG" id="ndv:NDEV_2070"/>
<evidence type="ECO:0000313" key="2">
    <source>
        <dbReference type="EMBL" id="CUR52832.1"/>
    </source>
</evidence>
<dbReference type="EMBL" id="LN890280">
    <property type="protein sequence ID" value="CUR52832.1"/>
    <property type="molecule type" value="Genomic_DNA"/>
</dbReference>
<evidence type="ECO:0000313" key="3">
    <source>
        <dbReference type="Proteomes" id="UP000196239"/>
    </source>
</evidence>
<dbReference type="Proteomes" id="UP000196239">
    <property type="component" value="Chromosome 1"/>
</dbReference>
<keyword evidence="1" id="KW-0175">Coiled coil</keyword>
<organism evidence="2 3">
    <name type="scientific">Nitrosotalea devaniterrae</name>
    <dbReference type="NCBI Taxonomy" id="1078905"/>
    <lineage>
        <taxon>Archaea</taxon>
        <taxon>Nitrososphaerota</taxon>
        <taxon>Nitrososphaeria</taxon>
        <taxon>Nitrosotaleales</taxon>
        <taxon>Nitrosotaleaceae</taxon>
        <taxon>Nitrosotalea</taxon>
    </lineage>
</organism>
<proteinExistence type="predicted"/>
<keyword evidence="3" id="KW-1185">Reference proteome</keyword>
<feature type="coiled-coil region" evidence="1">
    <location>
        <begin position="49"/>
        <end position="76"/>
    </location>
</feature>
<reference evidence="3" key="1">
    <citation type="submission" date="2015-10" db="EMBL/GenBank/DDBJ databases">
        <authorList>
            <person name="Lehtovirta-Morley L.E."/>
            <person name="Vieille C."/>
        </authorList>
    </citation>
    <scope>NUCLEOTIDE SEQUENCE [LARGE SCALE GENOMIC DNA]</scope>
</reference>
<name>A0A128A676_9ARCH</name>
<dbReference type="AlphaFoldDB" id="A0A128A676"/>
<accession>A0A128A676</accession>
<evidence type="ECO:0000256" key="1">
    <source>
        <dbReference type="SAM" id="Coils"/>
    </source>
</evidence>